<evidence type="ECO:0000313" key="6">
    <source>
        <dbReference type="Proteomes" id="UP000294239"/>
    </source>
</evidence>
<evidence type="ECO:0000256" key="3">
    <source>
        <dbReference type="ARBA" id="ARBA00022842"/>
    </source>
</evidence>
<keyword evidence="2 5" id="KW-0548">Nucleotidyltransferase</keyword>
<dbReference type="PANTHER" id="PTHR43584:SF8">
    <property type="entry name" value="N-ACETYLMURAMATE ALPHA-1-PHOSPHATE URIDYLYLTRANSFERASE"/>
    <property type="match status" value="1"/>
</dbReference>
<dbReference type="Gene3D" id="3.90.550.10">
    <property type="entry name" value="Spore Coat Polysaccharide Biosynthesis Protein SpsA, Chain A"/>
    <property type="match status" value="1"/>
</dbReference>
<dbReference type="CDD" id="cd02523">
    <property type="entry name" value="PC_cytidylyltransferase"/>
    <property type="match status" value="1"/>
</dbReference>
<dbReference type="EMBL" id="SISF01000020">
    <property type="protein sequence ID" value="TBN18451.1"/>
    <property type="molecule type" value="Genomic_DNA"/>
</dbReference>
<evidence type="ECO:0000259" key="4">
    <source>
        <dbReference type="Pfam" id="PF12804"/>
    </source>
</evidence>
<evidence type="ECO:0000256" key="1">
    <source>
        <dbReference type="ARBA" id="ARBA00022679"/>
    </source>
</evidence>
<evidence type="ECO:0000313" key="5">
    <source>
        <dbReference type="EMBL" id="TBN18451.1"/>
    </source>
</evidence>
<proteinExistence type="predicted"/>
<protein>
    <submittedName>
        <fullName evidence="5">Phosphocholine cytidylyltransferase family protein</fullName>
    </submittedName>
</protein>
<dbReference type="InterPro" id="IPR025877">
    <property type="entry name" value="MobA-like_NTP_Trfase"/>
</dbReference>
<name>A0ABY1YG41_9HYPH</name>
<dbReference type="RefSeq" id="WP_111850981.1">
    <property type="nucleotide sequence ID" value="NZ_SISF01000020.1"/>
</dbReference>
<dbReference type="Proteomes" id="UP000294239">
    <property type="component" value="Unassembled WGS sequence"/>
</dbReference>
<keyword evidence="3" id="KW-0460">Magnesium</keyword>
<gene>
    <name evidence="5" type="ORF">EYC79_01955</name>
</gene>
<dbReference type="PANTHER" id="PTHR43584">
    <property type="entry name" value="NUCLEOTIDYL TRANSFERASE"/>
    <property type="match status" value="1"/>
</dbReference>
<keyword evidence="1" id="KW-0808">Transferase</keyword>
<organism evidence="5 6">
    <name type="scientific">Agrobacterium cavarae</name>
    <dbReference type="NCBI Taxonomy" id="2528239"/>
    <lineage>
        <taxon>Bacteria</taxon>
        <taxon>Pseudomonadati</taxon>
        <taxon>Pseudomonadota</taxon>
        <taxon>Alphaproteobacteria</taxon>
        <taxon>Hyphomicrobiales</taxon>
        <taxon>Rhizobiaceae</taxon>
        <taxon>Rhizobium/Agrobacterium group</taxon>
        <taxon>Agrobacterium</taxon>
    </lineage>
</organism>
<dbReference type="InterPro" id="IPR050065">
    <property type="entry name" value="GlmU-like"/>
</dbReference>
<accession>A0ABY1YG41</accession>
<feature type="domain" description="MobA-like NTP transferase" evidence="4">
    <location>
        <begin position="11"/>
        <end position="131"/>
    </location>
</feature>
<dbReference type="Pfam" id="PF12804">
    <property type="entry name" value="NTP_transf_3"/>
    <property type="match status" value="1"/>
</dbReference>
<dbReference type="InterPro" id="IPR029044">
    <property type="entry name" value="Nucleotide-diphossugar_trans"/>
</dbReference>
<sequence length="251" mass="27990">MATPKQKPHRAIILAAGSGRRLASWRGPKVLLQFAGRTLLERHVTALEANGIAEIAITVGYQADAIALEIERIAPSARIQLVHNPDYLLGSMVSLWHQRAQLSRGDPVLLMDGDVLYGAAMIPALLDDVTENRLLLDRNIEPGDEPVKVCFRGGDIVDFRKMPVNPYDWFGESVGFFLFSGAMSGELARRTDDYISRGETSLEYEEAIRDLIISYPSKFGAADITSQFWTEIDFDDDVERAERDILPNLEI</sequence>
<dbReference type="GO" id="GO:0016779">
    <property type="term" value="F:nucleotidyltransferase activity"/>
    <property type="evidence" value="ECO:0007669"/>
    <property type="project" value="UniProtKB-KW"/>
</dbReference>
<dbReference type="SUPFAM" id="SSF53448">
    <property type="entry name" value="Nucleotide-diphospho-sugar transferases"/>
    <property type="match status" value="1"/>
</dbReference>
<reference evidence="5 6" key="1">
    <citation type="submission" date="2019-02" db="EMBL/GenBank/DDBJ databases">
        <title>Current taxonomic status of genus Agrobacterium and description of Agrobacterium cavarae sp. nov. isolated from maize roots.</title>
        <authorList>
            <person name="Flores-Felix J.D."/>
            <person name="Menendez E."/>
            <person name="Ramirez-Bahena M.H."/>
            <person name="Garcia-Fraile P."/>
            <person name="Velazquez E."/>
        </authorList>
    </citation>
    <scope>NUCLEOTIDE SEQUENCE [LARGE SCALE GENOMIC DNA]</scope>
    <source>
        <strain evidence="5 6">RZME10</strain>
    </source>
</reference>
<evidence type="ECO:0000256" key="2">
    <source>
        <dbReference type="ARBA" id="ARBA00022695"/>
    </source>
</evidence>
<keyword evidence="6" id="KW-1185">Reference proteome</keyword>
<comment type="caution">
    <text evidence="5">The sequence shown here is derived from an EMBL/GenBank/DDBJ whole genome shotgun (WGS) entry which is preliminary data.</text>
</comment>
<dbReference type="GeneID" id="301039936"/>